<name>A0A6I3W6R2_9PSED</name>
<organism evidence="3 4">
    <name type="scientific">Pseudomonas spelaei</name>
    <dbReference type="NCBI Taxonomy" id="1055469"/>
    <lineage>
        <taxon>Bacteria</taxon>
        <taxon>Pseudomonadati</taxon>
        <taxon>Pseudomonadota</taxon>
        <taxon>Gammaproteobacteria</taxon>
        <taxon>Pseudomonadales</taxon>
        <taxon>Pseudomonadaceae</taxon>
        <taxon>Pseudomonas</taxon>
    </lineage>
</organism>
<evidence type="ECO:0000256" key="1">
    <source>
        <dbReference type="ARBA" id="ARBA00023002"/>
    </source>
</evidence>
<proteinExistence type="predicted"/>
<dbReference type="InterPro" id="IPR003819">
    <property type="entry name" value="TauD/TfdA-like"/>
</dbReference>
<dbReference type="Gene3D" id="3.60.130.10">
    <property type="entry name" value="Clavaminate synthase-like"/>
    <property type="match status" value="1"/>
</dbReference>
<evidence type="ECO:0000313" key="3">
    <source>
        <dbReference type="EMBL" id="MUF03581.1"/>
    </source>
</evidence>
<dbReference type="Pfam" id="PF02668">
    <property type="entry name" value="TauD"/>
    <property type="match status" value="1"/>
</dbReference>
<dbReference type="AlphaFoldDB" id="A0A6I3W6R2"/>
<dbReference type="RefSeq" id="WP_155581978.1">
    <property type="nucleotide sequence ID" value="NZ_JBHSTH010000021.1"/>
</dbReference>
<comment type="caution">
    <text evidence="3">The sequence shown here is derived from an EMBL/GenBank/DDBJ whole genome shotgun (WGS) entry which is preliminary data.</text>
</comment>
<dbReference type="GO" id="GO:0016706">
    <property type="term" value="F:2-oxoglutarate-dependent dioxygenase activity"/>
    <property type="evidence" value="ECO:0007669"/>
    <property type="project" value="UniProtKB-ARBA"/>
</dbReference>
<dbReference type="PANTHER" id="PTHR37285:SF5">
    <property type="entry name" value="SPORE WALL MATURATION PROTEIN DIT1"/>
    <property type="match status" value="1"/>
</dbReference>
<feature type="domain" description="TauD/TfdA-like" evidence="2">
    <location>
        <begin position="358"/>
        <end position="607"/>
    </location>
</feature>
<dbReference type="OrthoDB" id="581608at2"/>
<dbReference type="PANTHER" id="PTHR37285">
    <property type="entry name" value="SPORE WALL MATURATION PROTEIN DIT1"/>
    <property type="match status" value="1"/>
</dbReference>
<dbReference type="InterPro" id="IPR042098">
    <property type="entry name" value="TauD-like_sf"/>
</dbReference>
<gene>
    <name evidence="3" type="ORF">GNF76_04500</name>
</gene>
<evidence type="ECO:0000259" key="2">
    <source>
        <dbReference type="Pfam" id="PF02668"/>
    </source>
</evidence>
<keyword evidence="1" id="KW-0560">Oxidoreductase</keyword>
<keyword evidence="4" id="KW-1185">Reference proteome</keyword>
<dbReference type="Proteomes" id="UP000438196">
    <property type="component" value="Unassembled WGS sequence"/>
</dbReference>
<reference evidence="3 4" key="1">
    <citation type="submission" date="2019-11" db="EMBL/GenBank/DDBJ databases">
        <title>Pseudomonas karstica sp. nov. and Pseudomonas spelaei sp. nov. from karst caves.</title>
        <authorList>
            <person name="Zeman M."/>
        </authorList>
    </citation>
    <scope>NUCLEOTIDE SEQUENCE [LARGE SCALE GENOMIC DNA]</scope>
    <source>
        <strain evidence="3 4">CCM 7893</strain>
    </source>
</reference>
<dbReference type="SUPFAM" id="SSF51197">
    <property type="entry name" value="Clavaminate synthase-like"/>
    <property type="match status" value="1"/>
</dbReference>
<dbReference type="InterPro" id="IPR007817">
    <property type="entry name" value="Isocyanide_synthase_DIT1"/>
</dbReference>
<dbReference type="Pfam" id="PF05141">
    <property type="entry name" value="DIT1_PvcA"/>
    <property type="match status" value="1"/>
</dbReference>
<evidence type="ECO:0000313" key="4">
    <source>
        <dbReference type="Proteomes" id="UP000438196"/>
    </source>
</evidence>
<accession>A0A6I3W6R2</accession>
<protein>
    <submittedName>
        <fullName evidence="3">L-tyrosine/L-tryptophan isonitrile synthase family protein</fullName>
    </submittedName>
</protein>
<sequence length="623" mass="72019">MQTFKTEKISNELVGIMYEELFLSRDKSTYGYKLLKQQVIDSITCNQPLKFLLPAFPCKSISAEKCLSDTPDMAEWLALKKIVSTIRKIEEVYEHGVKFTIFSDYHTFSKYISVEAKSYYRYREGLKKIINAFNCDGALELKSLSDHEAFASYNDDEQMDILWELYGDETYESTLDKVIATDSSVRKKYISLKKFMGDDQKALIGSLGKSKRNKRISEIARGMMTQGVALDNFLHQTFPHHIRLSIHHHPDESAKHTLQLFDKSLFKTPWHNCVTFSAATGKYLIDRRNSATCQGENHQSIISPIYFEDRAWLLLELPTPNPNSREYLKKIKFSLRKEDFALFIESTSTDLNISEISNIAISNLLNEFGILIFRNLKTFETVNDLESWYSGRGQFLEWSFGATHIVKPELETQGYTSSVTSEEALPFHWDMVSPPPYMKIDQTKHKYHEYTPKEFLLYCKSNESSEGGLSTIINSSMVPLTINGRKRKAFRETTLAYRTRLSYFGGTERNYPLIMTVPGTEKELLRWWQMWDEESHPGSVQFNYSRILESPLYDDITTLEKEITAIALNDANHLTLEFRTGDIVLVNNHTVLHGRTAFKGHRELWRIQLQPELPAVQSTVREV</sequence>
<dbReference type="EMBL" id="WNNK01000003">
    <property type="protein sequence ID" value="MUF03581.1"/>
    <property type="molecule type" value="Genomic_DNA"/>
</dbReference>